<dbReference type="PANTHER" id="PTHR43520">
    <property type="entry name" value="ATP7, ISOFORM B"/>
    <property type="match status" value="1"/>
</dbReference>
<dbReference type="InterPro" id="IPR001757">
    <property type="entry name" value="P_typ_ATPase"/>
</dbReference>
<dbReference type="SFLD" id="SFLDS00003">
    <property type="entry name" value="Haloacid_Dehalogenase"/>
    <property type="match status" value="1"/>
</dbReference>
<feature type="transmembrane region" description="Helical" evidence="10">
    <location>
        <begin position="188"/>
        <end position="206"/>
    </location>
</feature>
<dbReference type="PRINTS" id="PR00119">
    <property type="entry name" value="CATATPASE"/>
</dbReference>
<comment type="similarity">
    <text evidence="2">Belongs to the cation transport ATPase (P-type) (TC 3.A.3) family. Type IB subfamily.</text>
</comment>
<dbReference type="NCBIfam" id="TIGR01525">
    <property type="entry name" value="ATPase-IB_hvy"/>
    <property type="match status" value="1"/>
</dbReference>
<keyword evidence="3 10" id="KW-0812">Transmembrane</keyword>
<keyword evidence="7" id="KW-1278">Translocase</keyword>
<dbReference type="SUPFAM" id="SSF55008">
    <property type="entry name" value="HMA, heavy metal-associated domain"/>
    <property type="match status" value="1"/>
</dbReference>
<gene>
    <name evidence="12" type="ORF">UFOPK1726_00704</name>
</gene>
<dbReference type="PROSITE" id="PS00154">
    <property type="entry name" value="ATPASE_E1_E2"/>
    <property type="match status" value="1"/>
</dbReference>
<organism evidence="12">
    <name type="scientific">freshwater metagenome</name>
    <dbReference type="NCBI Taxonomy" id="449393"/>
    <lineage>
        <taxon>unclassified sequences</taxon>
        <taxon>metagenomes</taxon>
        <taxon>ecological metagenomes</taxon>
    </lineage>
</organism>
<keyword evidence="5" id="KW-0547">Nucleotide-binding</keyword>
<dbReference type="InterPro" id="IPR023214">
    <property type="entry name" value="HAD_sf"/>
</dbReference>
<dbReference type="InterPro" id="IPR036412">
    <property type="entry name" value="HAD-like_sf"/>
</dbReference>
<name>A0A6J6ERM9_9ZZZZ</name>
<dbReference type="SUPFAM" id="SSF56784">
    <property type="entry name" value="HAD-like"/>
    <property type="match status" value="1"/>
</dbReference>
<reference evidence="12" key="1">
    <citation type="submission" date="2020-05" db="EMBL/GenBank/DDBJ databases">
        <authorList>
            <person name="Chiriac C."/>
            <person name="Salcher M."/>
            <person name="Ghai R."/>
            <person name="Kavagutti S V."/>
        </authorList>
    </citation>
    <scope>NUCLEOTIDE SEQUENCE</scope>
</reference>
<feature type="transmembrane region" description="Helical" evidence="10">
    <location>
        <begin position="85"/>
        <end position="102"/>
    </location>
</feature>
<protein>
    <submittedName>
        <fullName evidence="12">Unannotated protein</fullName>
    </submittedName>
</protein>
<dbReference type="InterPro" id="IPR023299">
    <property type="entry name" value="ATPase_P-typ_cyto_dom_N"/>
</dbReference>
<feature type="transmembrane region" description="Helical" evidence="10">
    <location>
        <begin position="108"/>
        <end position="126"/>
    </location>
</feature>
<dbReference type="AlphaFoldDB" id="A0A6J6ERM9"/>
<dbReference type="InterPro" id="IPR006121">
    <property type="entry name" value="HMA_dom"/>
</dbReference>
<dbReference type="Pfam" id="PF00702">
    <property type="entry name" value="Hydrolase"/>
    <property type="match status" value="1"/>
</dbReference>
<accession>A0A6J6ERM9</accession>
<dbReference type="GO" id="GO:0012505">
    <property type="term" value="C:endomembrane system"/>
    <property type="evidence" value="ECO:0007669"/>
    <property type="project" value="UniProtKB-SubCell"/>
</dbReference>
<dbReference type="GO" id="GO:0016887">
    <property type="term" value="F:ATP hydrolysis activity"/>
    <property type="evidence" value="ECO:0007669"/>
    <property type="project" value="InterPro"/>
</dbReference>
<dbReference type="SFLD" id="SFLDF00027">
    <property type="entry name" value="p-type_atpase"/>
    <property type="match status" value="1"/>
</dbReference>
<evidence type="ECO:0000256" key="5">
    <source>
        <dbReference type="ARBA" id="ARBA00022741"/>
    </source>
</evidence>
<dbReference type="GO" id="GO:0005524">
    <property type="term" value="F:ATP binding"/>
    <property type="evidence" value="ECO:0007669"/>
    <property type="project" value="UniProtKB-KW"/>
</dbReference>
<dbReference type="PRINTS" id="PR00943">
    <property type="entry name" value="CUATPASE"/>
</dbReference>
<dbReference type="SUPFAM" id="SSF81653">
    <property type="entry name" value="Calcium ATPase, transduction domain A"/>
    <property type="match status" value="1"/>
</dbReference>
<evidence type="ECO:0000313" key="12">
    <source>
        <dbReference type="EMBL" id="CAB4578079.1"/>
    </source>
</evidence>
<evidence type="ECO:0000256" key="4">
    <source>
        <dbReference type="ARBA" id="ARBA00022723"/>
    </source>
</evidence>
<feature type="transmembrane region" description="Helical" evidence="10">
    <location>
        <begin position="368"/>
        <end position="399"/>
    </location>
</feature>
<feature type="transmembrane region" description="Helical" evidence="10">
    <location>
        <begin position="673"/>
        <end position="689"/>
    </location>
</feature>
<feature type="transmembrane region" description="Helical" evidence="10">
    <location>
        <begin position="146"/>
        <end position="168"/>
    </location>
</feature>
<feature type="transmembrane region" description="Helical" evidence="10">
    <location>
        <begin position="695"/>
        <end position="713"/>
    </location>
</feature>
<dbReference type="InterPro" id="IPR036163">
    <property type="entry name" value="HMA_dom_sf"/>
</dbReference>
<dbReference type="Gene3D" id="3.40.50.1000">
    <property type="entry name" value="HAD superfamily/HAD-like"/>
    <property type="match status" value="1"/>
</dbReference>
<dbReference type="Pfam" id="PF00403">
    <property type="entry name" value="HMA"/>
    <property type="match status" value="1"/>
</dbReference>
<sequence>MSKTFEVEVAVGGMTCTACANRVEKQLNKIPGVKAYVDFATETAHVNSEQQIDLATIAEVINTTGYEALINTEAQTETAKLKNRVVVSAVLSAVIAVLSMMPSTQFNYWQWLVFVMATPVVFWGALPLHKAAYANLKHRTATMDTLVSLGVLVSYFWSAWQVVIGGAGDASYRMMFELFSSGHKMPEIYFEVAAVVPTVVLFGRWLEVKARRSATDAVKALLATVPEKTLVRRDGTELEIKTSEVKVNDLVVVRSGERFPVDGVVVEGIGSIDAAAITGESLPIEVAIGDQIAAGCVNLASVIVIEANSTGDSSRIALMAKLVKEATSQKTKIAQLTDRISSVFVPSIILLAIGTFLAWYFTTGNTQAAITAAVAVLVIACPCALGIAVPISLVVAASVGAKAGAIIRNPDSLNQLADLSAVVLDKTGTLTSNQMVVTDVVAIGMNSPQEVLAVAAAVERGSTHPIARAIAGSDTSMSASNINETPGIGIRGIVKETEVFVGNPIKAELAMSEDLIAGYEKLKAQGVVVAVSWGGYLNGFIVIADSLRPTSAAAVAELKDLNLKTILLSGDSETAVTAIANSLNLDEARWGVSPEQKFDAITELRKSEVVAMVGDGINDTAAIANADIGIAMGTGTHAAQSASDLTIIGDDPKLIPFAIRLAHRTRRTIRQNLFWAFIYNLILIPVAAAGYLNPVLAGSAMAFSSITVVINSLRMRKFA</sequence>
<feature type="transmembrane region" description="Helical" evidence="10">
    <location>
        <begin position="340"/>
        <end position="362"/>
    </location>
</feature>
<evidence type="ECO:0000256" key="3">
    <source>
        <dbReference type="ARBA" id="ARBA00022692"/>
    </source>
</evidence>
<proteinExistence type="inferred from homology"/>
<dbReference type="InterPro" id="IPR018303">
    <property type="entry name" value="ATPase_P-typ_P_site"/>
</dbReference>
<dbReference type="PROSITE" id="PS01047">
    <property type="entry name" value="HMA_1"/>
    <property type="match status" value="1"/>
</dbReference>
<dbReference type="SUPFAM" id="SSF81665">
    <property type="entry name" value="Calcium ATPase, transmembrane domain M"/>
    <property type="match status" value="1"/>
</dbReference>
<comment type="subcellular location">
    <subcellularLocation>
        <location evidence="1">Endomembrane system</location>
        <topology evidence="1">Multi-pass membrane protein</topology>
    </subcellularLocation>
</comment>
<evidence type="ECO:0000256" key="9">
    <source>
        <dbReference type="ARBA" id="ARBA00023136"/>
    </source>
</evidence>
<dbReference type="Gene3D" id="2.70.150.10">
    <property type="entry name" value="Calcium-transporting ATPase, cytoplasmic transduction domain A"/>
    <property type="match status" value="1"/>
</dbReference>
<dbReference type="InterPro" id="IPR044492">
    <property type="entry name" value="P_typ_ATPase_HD_dom"/>
</dbReference>
<feature type="domain" description="HMA" evidence="11">
    <location>
        <begin position="5"/>
        <end position="69"/>
    </location>
</feature>
<dbReference type="CDD" id="cd00371">
    <property type="entry name" value="HMA"/>
    <property type="match status" value="1"/>
</dbReference>
<keyword evidence="8 10" id="KW-1133">Transmembrane helix</keyword>
<evidence type="ECO:0000256" key="7">
    <source>
        <dbReference type="ARBA" id="ARBA00022967"/>
    </source>
</evidence>
<dbReference type="SFLD" id="SFLDG00002">
    <property type="entry name" value="C1.7:_P-type_atpase_like"/>
    <property type="match status" value="1"/>
</dbReference>
<keyword evidence="4" id="KW-0479">Metal-binding</keyword>
<evidence type="ECO:0000256" key="1">
    <source>
        <dbReference type="ARBA" id="ARBA00004127"/>
    </source>
</evidence>
<dbReference type="GO" id="GO:0016020">
    <property type="term" value="C:membrane"/>
    <property type="evidence" value="ECO:0007669"/>
    <property type="project" value="InterPro"/>
</dbReference>
<dbReference type="InterPro" id="IPR023298">
    <property type="entry name" value="ATPase_P-typ_TM_dom_sf"/>
</dbReference>
<dbReference type="InterPro" id="IPR027256">
    <property type="entry name" value="P-typ_ATPase_IB"/>
</dbReference>
<evidence type="ECO:0000259" key="11">
    <source>
        <dbReference type="PROSITE" id="PS50846"/>
    </source>
</evidence>
<dbReference type="NCBIfam" id="TIGR01511">
    <property type="entry name" value="ATPase-IB1_Cu"/>
    <property type="match status" value="1"/>
</dbReference>
<evidence type="ECO:0000256" key="10">
    <source>
        <dbReference type="SAM" id="Phobius"/>
    </source>
</evidence>
<dbReference type="InterPro" id="IPR017969">
    <property type="entry name" value="Heavy-metal-associated_CS"/>
</dbReference>
<dbReference type="PANTHER" id="PTHR43520:SF8">
    <property type="entry name" value="P-TYPE CU(+) TRANSPORTER"/>
    <property type="match status" value="1"/>
</dbReference>
<dbReference type="GO" id="GO:0043682">
    <property type="term" value="F:P-type divalent copper transporter activity"/>
    <property type="evidence" value="ECO:0007669"/>
    <property type="project" value="TreeGrafter"/>
</dbReference>
<dbReference type="EMBL" id="CAEZTT010000073">
    <property type="protein sequence ID" value="CAB4578079.1"/>
    <property type="molecule type" value="Genomic_DNA"/>
</dbReference>
<dbReference type="Gene3D" id="3.40.1110.10">
    <property type="entry name" value="Calcium-transporting ATPase, cytoplasmic domain N"/>
    <property type="match status" value="1"/>
</dbReference>
<dbReference type="Gene3D" id="3.30.70.100">
    <property type="match status" value="1"/>
</dbReference>
<dbReference type="PROSITE" id="PS50846">
    <property type="entry name" value="HMA_2"/>
    <property type="match status" value="1"/>
</dbReference>
<keyword evidence="9 10" id="KW-0472">Membrane</keyword>
<dbReference type="NCBIfam" id="TIGR01494">
    <property type="entry name" value="ATPase_P-type"/>
    <property type="match status" value="1"/>
</dbReference>
<dbReference type="GO" id="GO:0055070">
    <property type="term" value="P:copper ion homeostasis"/>
    <property type="evidence" value="ECO:0007669"/>
    <property type="project" value="TreeGrafter"/>
</dbReference>
<keyword evidence="6" id="KW-0067">ATP-binding</keyword>
<dbReference type="FunFam" id="3.30.70.100:FF:000005">
    <property type="entry name" value="Copper-exporting P-type ATPase A"/>
    <property type="match status" value="1"/>
</dbReference>
<dbReference type="InterPro" id="IPR008250">
    <property type="entry name" value="ATPase_P-typ_transduc_dom_A_sf"/>
</dbReference>
<dbReference type="GO" id="GO:0005507">
    <property type="term" value="F:copper ion binding"/>
    <property type="evidence" value="ECO:0007669"/>
    <property type="project" value="TreeGrafter"/>
</dbReference>
<evidence type="ECO:0000256" key="2">
    <source>
        <dbReference type="ARBA" id="ARBA00006024"/>
    </source>
</evidence>
<dbReference type="Pfam" id="PF00122">
    <property type="entry name" value="E1-E2_ATPase"/>
    <property type="match status" value="1"/>
</dbReference>
<evidence type="ECO:0000256" key="8">
    <source>
        <dbReference type="ARBA" id="ARBA00022989"/>
    </source>
</evidence>
<dbReference type="InterPro" id="IPR059000">
    <property type="entry name" value="ATPase_P-type_domA"/>
</dbReference>
<evidence type="ECO:0000256" key="6">
    <source>
        <dbReference type="ARBA" id="ARBA00022840"/>
    </source>
</evidence>